<proteinExistence type="predicted"/>
<dbReference type="EMBL" id="BARS01004694">
    <property type="protein sequence ID" value="GAF82168.1"/>
    <property type="molecule type" value="Genomic_DNA"/>
</dbReference>
<dbReference type="PROSITE" id="PS50164">
    <property type="entry name" value="GIY_YIG"/>
    <property type="match status" value="1"/>
</dbReference>
<name>X0SM55_9ZZZZ</name>
<dbReference type="AlphaFoldDB" id="X0SM55"/>
<organism evidence="2">
    <name type="scientific">marine sediment metagenome</name>
    <dbReference type="NCBI Taxonomy" id="412755"/>
    <lineage>
        <taxon>unclassified sequences</taxon>
        <taxon>metagenomes</taxon>
        <taxon>ecological metagenomes</taxon>
    </lineage>
</organism>
<sequence length="178" mass="20926">MKSKIIKYYGVIYRVKSRIKGYGKFYIGQTSRNLLSRIVEHAYANRKEALDKDITKYGINKFTWSVLHRAKHGHDLDNAEIYWIKRENAISWGYNVDSGGRNATNFPPSLITSKYIKIDETNFINISLYQNKNNRDVMMLKGFINENGEESYIVDENIILQRTEMQFPYLDIIELLIK</sequence>
<dbReference type="SMART" id="SM00465">
    <property type="entry name" value="GIYc"/>
    <property type="match status" value="1"/>
</dbReference>
<reference evidence="2" key="1">
    <citation type="journal article" date="2014" name="Front. Microbiol.">
        <title>High frequency of phylogenetically diverse reductive dehalogenase-homologous genes in deep subseafloor sedimentary metagenomes.</title>
        <authorList>
            <person name="Kawai M."/>
            <person name="Futagami T."/>
            <person name="Toyoda A."/>
            <person name="Takaki Y."/>
            <person name="Nishi S."/>
            <person name="Hori S."/>
            <person name="Arai W."/>
            <person name="Tsubouchi T."/>
            <person name="Morono Y."/>
            <person name="Uchiyama I."/>
            <person name="Ito T."/>
            <person name="Fujiyama A."/>
            <person name="Inagaki F."/>
            <person name="Takami H."/>
        </authorList>
    </citation>
    <scope>NUCLEOTIDE SEQUENCE</scope>
    <source>
        <strain evidence="2">Expedition CK06-06</strain>
    </source>
</reference>
<evidence type="ECO:0000259" key="1">
    <source>
        <dbReference type="PROSITE" id="PS50164"/>
    </source>
</evidence>
<dbReference type="InterPro" id="IPR035901">
    <property type="entry name" value="GIY-YIG_endonuc_sf"/>
</dbReference>
<comment type="caution">
    <text evidence="2">The sequence shown here is derived from an EMBL/GenBank/DDBJ whole genome shotgun (WGS) entry which is preliminary data.</text>
</comment>
<evidence type="ECO:0000313" key="2">
    <source>
        <dbReference type="EMBL" id="GAF82168.1"/>
    </source>
</evidence>
<feature type="domain" description="GIY-YIG" evidence="1">
    <location>
        <begin position="8"/>
        <end position="96"/>
    </location>
</feature>
<gene>
    <name evidence="2" type="ORF">S01H1_09185</name>
</gene>
<dbReference type="Gene3D" id="3.40.1440.10">
    <property type="entry name" value="GIY-YIG endonuclease"/>
    <property type="match status" value="1"/>
</dbReference>
<dbReference type="InterPro" id="IPR000305">
    <property type="entry name" value="GIY-YIG_endonuc"/>
</dbReference>
<protein>
    <recommendedName>
        <fullName evidence="1">GIY-YIG domain-containing protein</fullName>
    </recommendedName>
</protein>
<accession>X0SM55</accession>
<dbReference type="SUPFAM" id="SSF82771">
    <property type="entry name" value="GIY-YIG endonuclease"/>
    <property type="match status" value="1"/>
</dbReference>